<dbReference type="InterPro" id="IPR049053">
    <property type="entry name" value="AFCA-like_C"/>
</dbReference>
<dbReference type="Proteomes" id="UP001183420">
    <property type="component" value="Unassembled WGS sequence"/>
</dbReference>
<evidence type="ECO:0000256" key="1">
    <source>
        <dbReference type="SAM" id="SignalP"/>
    </source>
</evidence>
<keyword evidence="6" id="KW-1185">Reference proteome</keyword>
<feature type="chain" id="PRO_5046471504" evidence="1">
    <location>
        <begin position="31"/>
        <end position="937"/>
    </location>
</feature>
<keyword evidence="1" id="KW-0732">Signal</keyword>
<dbReference type="Gene3D" id="1.50.10.10">
    <property type="match status" value="1"/>
</dbReference>
<dbReference type="Pfam" id="PF14498">
    <property type="entry name" value="Glyco_hyd_65N_2"/>
    <property type="match status" value="1"/>
</dbReference>
<dbReference type="CDD" id="cd00257">
    <property type="entry name" value="beta-trefoil_FSCN-like"/>
    <property type="match status" value="1"/>
</dbReference>
<name>A0ABU2LN52_9ACTN</name>
<dbReference type="Pfam" id="PF21307">
    <property type="entry name" value="Glyco_hydro_95_C"/>
    <property type="match status" value="1"/>
</dbReference>
<evidence type="ECO:0000259" key="4">
    <source>
        <dbReference type="Pfam" id="PF22124"/>
    </source>
</evidence>
<dbReference type="InterPro" id="IPR008999">
    <property type="entry name" value="Actin-crosslinking"/>
</dbReference>
<dbReference type="Pfam" id="PF22124">
    <property type="entry name" value="Glyco_hydro_95_cat"/>
    <property type="match status" value="1"/>
</dbReference>
<dbReference type="Gene3D" id="2.60.40.1180">
    <property type="entry name" value="Golgi alpha-mannosidase II"/>
    <property type="match status" value="1"/>
</dbReference>
<dbReference type="InterPro" id="IPR027414">
    <property type="entry name" value="GH95_N_dom"/>
</dbReference>
<dbReference type="EMBL" id="JAVREM010000010">
    <property type="protein sequence ID" value="MDT0319015.1"/>
    <property type="molecule type" value="Genomic_DNA"/>
</dbReference>
<accession>A0ABU2LN52</accession>
<dbReference type="PANTHER" id="PTHR31084:SF0">
    <property type="entry name" value="ALPHA-L-FUCOSIDASE 2"/>
    <property type="match status" value="1"/>
</dbReference>
<protein>
    <submittedName>
        <fullName evidence="5">Glycoside hydrolase N-terminal domain-containing protein</fullName>
    </submittedName>
</protein>
<keyword evidence="5" id="KW-0378">Hydrolase</keyword>
<feature type="domain" description="Glycosyl hydrolase family 95 N-terminal" evidence="2">
    <location>
        <begin position="49"/>
        <end position="286"/>
    </location>
</feature>
<reference evidence="6" key="1">
    <citation type="submission" date="2023-07" db="EMBL/GenBank/DDBJ databases">
        <title>30 novel species of actinomycetes from the DSMZ collection.</title>
        <authorList>
            <person name="Nouioui I."/>
        </authorList>
    </citation>
    <scope>NUCLEOTIDE SEQUENCE [LARGE SCALE GENOMIC DNA]</scope>
    <source>
        <strain evidence="6">DSM 44918</strain>
    </source>
</reference>
<feature type="signal peptide" evidence="1">
    <location>
        <begin position="1"/>
        <end position="30"/>
    </location>
</feature>
<dbReference type="InterPro" id="IPR013780">
    <property type="entry name" value="Glyco_hydro_b"/>
</dbReference>
<feature type="domain" description="Alpha fucosidase A-like C-terminal" evidence="3">
    <location>
        <begin position="710"/>
        <end position="802"/>
    </location>
</feature>
<evidence type="ECO:0000259" key="3">
    <source>
        <dbReference type="Pfam" id="PF21307"/>
    </source>
</evidence>
<evidence type="ECO:0000259" key="2">
    <source>
        <dbReference type="Pfam" id="PF14498"/>
    </source>
</evidence>
<dbReference type="GO" id="GO:0016787">
    <property type="term" value="F:hydrolase activity"/>
    <property type="evidence" value="ECO:0007669"/>
    <property type="project" value="UniProtKB-KW"/>
</dbReference>
<evidence type="ECO:0000313" key="5">
    <source>
        <dbReference type="EMBL" id="MDT0319015.1"/>
    </source>
</evidence>
<gene>
    <name evidence="5" type="ORF">RNC47_11780</name>
</gene>
<dbReference type="RefSeq" id="WP_311598033.1">
    <property type="nucleotide sequence ID" value="NZ_JAVREM010000010.1"/>
</dbReference>
<dbReference type="Gene3D" id="2.80.10.50">
    <property type="match status" value="1"/>
</dbReference>
<sequence length="937" mass="100269">MPPRPNRRHFLALSAAAGVAAGATATTARAATGGSTTTDLPLAEEPLRLRYTGPATEWLRALPIGNGRLGAMVFGGVESERLQLNEDTVWGGGPYDPADPDGLANLPEIRRRVFNNEWSAAQSLIDSQFMGTPRGQMPYQTVGNLRLTFPSGGTASGYHRELDLATAIALTRYTRDGVTHTREVFASAADQVIVVRLTASTAGRISFSAAFDSLQPNTSRHSPDPLTIGLDGSGETVDNLTGRVRFRALASVRTSGGTVTSQNGTLTVANADAVTLLISVGTNHTSYRDLTGDQNGRALTPLQTAGNQSYDQLRSRHLAEYQRYFGRTTLDLGTSPAAELPTDQRVAGFAGGNDPQLVTLFFQFGRYLLISSSRPGTQPANLQGVWNEALRPSWSSKYTVNINTEMNYWPAGPTNLVEMMEPALRLVDDLSVAGTTTARLQYGAGGWVCHHNTDAWRGTAPVDGALWGMWQTGGAWMALHIWEHYRFTGDLSALRARYPALRGAAQFFVDTLVPDPGTGFMVTNPSNSPENSHHSGVSVCAGPTMDMQILRDLFQAVADAAALLGTDADFRTRVLSLRDRLAPTRVGAQGQIQEWQADWDAGAPEQTHRHVSHLYGLHPSNQITVRGTPSLAQAARVTLERRGDAGTGWSLAWKINFWARLEDGARSYQLLRAQLTPERTAPNLFCLHPPFQIDGNFGATAGIAEWLLHSHAGETHLLPALPPELPAGQVTGLLARGGHTVDLAWAGSVLTRATLRPRAAGTVRVRTAVPVDVTTGGQPVTVQRPEAGVVTFTAAAGTTYQLAPRATTVISLRARANNQYVCADDAGASALIANRTAIGPWERFDLIDLGDGNVALRSHANNQYVCAENGGAAALIANRTAIGVWETFQRVNNANGTVSLRAQANNRYVCAENGGAAPLIADKTTIGTAESFDLASA</sequence>
<dbReference type="SUPFAM" id="SSF50405">
    <property type="entry name" value="Actin-crosslinking proteins"/>
    <property type="match status" value="1"/>
</dbReference>
<dbReference type="SUPFAM" id="SSF48208">
    <property type="entry name" value="Six-hairpin glycosidases"/>
    <property type="match status" value="1"/>
</dbReference>
<dbReference type="InterPro" id="IPR006311">
    <property type="entry name" value="TAT_signal"/>
</dbReference>
<dbReference type="Gene3D" id="2.70.98.50">
    <property type="entry name" value="putative glycoside hydrolase family protein from bacillus halodurans"/>
    <property type="match status" value="1"/>
</dbReference>
<evidence type="ECO:0000313" key="6">
    <source>
        <dbReference type="Proteomes" id="UP001183420"/>
    </source>
</evidence>
<dbReference type="InterPro" id="IPR008928">
    <property type="entry name" value="6-hairpin_glycosidase_sf"/>
</dbReference>
<dbReference type="InterPro" id="IPR012341">
    <property type="entry name" value="6hp_glycosidase-like_sf"/>
</dbReference>
<organism evidence="5 6">
    <name type="scientific">Streptomyces millisiae</name>
    <dbReference type="NCBI Taxonomy" id="3075542"/>
    <lineage>
        <taxon>Bacteria</taxon>
        <taxon>Bacillati</taxon>
        <taxon>Actinomycetota</taxon>
        <taxon>Actinomycetes</taxon>
        <taxon>Kitasatosporales</taxon>
        <taxon>Streptomycetaceae</taxon>
        <taxon>Streptomyces</taxon>
    </lineage>
</organism>
<dbReference type="InterPro" id="IPR054363">
    <property type="entry name" value="GH95_cat"/>
</dbReference>
<dbReference type="PANTHER" id="PTHR31084">
    <property type="entry name" value="ALPHA-L-FUCOSIDASE 2"/>
    <property type="match status" value="1"/>
</dbReference>
<proteinExistence type="predicted"/>
<feature type="domain" description="Glycosyl hydrolase family 95 catalytic" evidence="4">
    <location>
        <begin position="309"/>
        <end position="707"/>
    </location>
</feature>
<dbReference type="PROSITE" id="PS51318">
    <property type="entry name" value="TAT"/>
    <property type="match status" value="1"/>
</dbReference>
<comment type="caution">
    <text evidence="5">The sequence shown here is derived from an EMBL/GenBank/DDBJ whole genome shotgun (WGS) entry which is preliminary data.</text>
</comment>